<dbReference type="SUPFAM" id="SSF56601">
    <property type="entry name" value="beta-lactamase/transpeptidase-like"/>
    <property type="match status" value="1"/>
</dbReference>
<feature type="chain" id="PRO_5043007620" evidence="1">
    <location>
        <begin position="18"/>
        <end position="555"/>
    </location>
</feature>
<feature type="domain" description="Beta-lactamase-related" evidence="2">
    <location>
        <begin position="93"/>
        <end position="399"/>
    </location>
</feature>
<dbReference type="AlphaFoldDB" id="A0AAN7ABT8"/>
<evidence type="ECO:0000259" key="3">
    <source>
        <dbReference type="Pfam" id="PF26335"/>
    </source>
</evidence>
<organism evidence="4 5">
    <name type="scientific">Podospora australis</name>
    <dbReference type="NCBI Taxonomy" id="1536484"/>
    <lineage>
        <taxon>Eukaryota</taxon>
        <taxon>Fungi</taxon>
        <taxon>Dikarya</taxon>
        <taxon>Ascomycota</taxon>
        <taxon>Pezizomycotina</taxon>
        <taxon>Sordariomycetes</taxon>
        <taxon>Sordariomycetidae</taxon>
        <taxon>Sordariales</taxon>
        <taxon>Podosporaceae</taxon>
        <taxon>Podospora</taxon>
    </lineage>
</organism>
<reference evidence="4" key="1">
    <citation type="journal article" date="2023" name="Mol. Phylogenet. Evol.">
        <title>Genome-scale phylogeny and comparative genomics of the fungal order Sordariales.</title>
        <authorList>
            <person name="Hensen N."/>
            <person name="Bonometti L."/>
            <person name="Westerberg I."/>
            <person name="Brannstrom I.O."/>
            <person name="Guillou S."/>
            <person name="Cros-Aarteil S."/>
            <person name="Calhoun S."/>
            <person name="Haridas S."/>
            <person name="Kuo A."/>
            <person name="Mondo S."/>
            <person name="Pangilinan J."/>
            <person name="Riley R."/>
            <person name="LaButti K."/>
            <person name="Andreopoulos B."/>
            <person name="Lipzen A."/>
            <person name="Chen C."/>
            <person name="Yan M."/>
            <person name="Daum C."/>
            <person name="Ng V."/>
            <person name="Clum A."/>
            <person name="Steindorff A."/>
            <person name="Ohm R.A."/>
            <person name="Martin F."/>
            <person name="Silar P."/>
            <person name="Natvig D.O."/>
            <person name="Lalanne C."/>
            <person name="Gautier V."/>
            <person name="Ament-Velasquez S.L."/>
            <person name="Kruys A."/>
            <person name="Hutchinson M.I."/>
            <person name="Powell A.J."/>
            <person name="Barry K."/>
            <person name="Miller A.N."/>
            <person name="Grigoriev I.V."/>
            <person name="Debuchy R."/>
            <person name="Gladieux P."/>
            <person name="Hiltunen Thoren M."/>
            <person name="Johannesson H."/>
        </authorList>
    </citation>
    <scope>NUCLEOTIDE SEQUENCE</scope>
    <source>
        <strain evidence="4">PSN309</strain>
    </source>
</reference>
<keyword evidence="5" id="KW-1185">Reference proteome</keyword>
<dbReference type="InterPro" id="IPR012338">
    <property type="entry name" value="Beta-lactam/transpept-like"/>
</dbReference>
<feature type="domain" description="Beta-lactamase-like ARB-00930-like C-terminal" evidence="3">
    <location>
        <begin position="419"/>
        <end position="554"/>
    </location>
</feature>
<dbReference type="InterPro" id="IPR058664">
    <property type="entry name" value="ARB_00930-like_C"/>
</dbReference>
<keyword evidence="1" id="KW-0732">Signal</keyword>
<dbReference type="EMBL" id="MU864605">
    <property type="protein sequence ID" value="KAK4182841.1"/>
    <property type="molecule type" value="Genomic_DNA"/>
</dbReference>
<dbReference type="Pfam" id="PF26335">
    <property type="entry name" value="ARB_00930_C"/>
    <property type="match status" value="1"/>
</dbReference>
<dbReference type="PANTHER" id="PTHR22935:SF97">
    <property type="entry name" value="BETA-LACTAMASE-RELATED DOMAIN-CONTAINING PROTEIN"/>
    <property type="match status" value="1"/>
</dbReference>
<proteinExistence type="predicted"/>
<evidence type="ECO:0000259" key="2">
    <source>
        <dbReference type="Pfam" id="PF00144"/>
    </source>
</evidence>
<name>A0AAN7ABT8_9PEZI</name>
<dbReference type="InterPro" id="IPR001466">
    <property type="entry name" value="Beta-lactam-related"/>
</dbReference>
<dbReference type="InterPro" id="IPR051478">
    <property type="entry name" value="Beta-lactamase-like_AB/R"/>
</dbReference>
<protein>
    <submittedName>
        <fullName evidence="4">Beta-lactamase/transpeptidase-like protein</fullName>
    </submittedName>
</protein>
<gene>
    <name evidence="4" type="ORF">QBC35DRAFT_140199</name>
</gene>
<dbReference type="Gene3D" id="3.40.710.10">
    <property type="entry name" value="DD-peptidase/beta-lactamase superfamily"/>
    <property type="match status" value="1"/>
</dbReference>
<accession>A0AAN7ABT8</accession>
<dbReference type="Pfam" id="PF00144">
    <property type="entry name" value="Beta-lactamase"/>
    <property type="match status" value="1"/>
</dbReference>
<evidence type="ECO:0000256" key="1">
    <source>
        <dbReference type="SAM" id="SignalP"/>
    </source>
</evidence>
<sequence length="555" mass="60964">MITRGAVFALFLGAVSAQNCPILAPAYPPLTELNTATSADLKAVAAKFEKALLCDPRINLTTTFFATEIYSPMSNKAFFTHYNTPPLNQSTLDVGPDTLFRIFSISKAVAVYATLAKIGDKYWDEPITKFIPELPSSPPDDTIRRPNWSEITLGALVDHLSGISREYALTDASTQYPQVDGLRKLNDSQIVRCGSSPWPACTREESFHYMLQPYPLTMPFRTPNYNNAAFQLLGYAVENITGMPFPDIVTETLVTPLNLSRTFLTKPPASESTNAVILEPLWSLDMGDEAPAAGYYQSVTDLTTLGRSILNSTFLPPATTRQWLKPITHTSSLYTSIGRPWEILRTPVESPLGSNKTRIVDIYTKFGGGDGYTSLIGLSPDHDFGISILTAGPVSSAATRAIQDLFQKIWIPEVEEISRQRALENFVGTYTFAGENTTAEITLLEGEPALFMPTLISNGTDIMTLAVAVRNPSFSGPVPKMWFYPTGLVEGNRMSFRAVRGVPGVPVEVDCGTWAEIDRFRFGNTPLDLVIFELGEDGKAVKMEVPIIGKTLVRE</sequence>
<feature type="signal peptide" evidence="1">
    <location>
        <begin position="1"/>
        <end position="17"/>
    </location>
</feature>
<dbReference type="PANTHER" id="PTHR22935">
    <property type="entry name" value="PENICILLIN-BINDING PROTEIN"/>
    <property type="match status" value="1"/>
</dbReference>
<reference evidence="4" key="2">
    <citation type="submission" date="2023-05" db="EMBL/GenBank/DDBJ databases">
        <authorList>
            <consortium name="Lawrence Berkeley National Laboratory"/>
            <person name="Steindorff A."/>
            <person name="Hensen N."/>
            <person name="Bonometti L."/>
            <person name="Westerberg I."/>
            <person name="Brannstrom I.O."/>
            <person name="Guillou S."/>
            <person name="Cros-Aarteil S."/>
            <person name="Calhoun S."/>
            <person name="Haridas S."/>
            <person name="Kuo A."/>
            <person name="Mondo S."/>
            <person name="Pangilinan J."/>
            <person name="Riley R."/>
            <person name="Labutti K."/>
            <person name="Andreopoulos B."/>
            <person name="Lipzen A."/>
            <person name="Chen C."/>
            <person name="Yanf M."/>
            <person name="Daum C."/>
            <person name="Ng V."/>
            <person name="Clum A."/>
            <person name="Ohm R."/>
            <person name="Martin F."/>
            <person name="Silar P."/>
            <person name="Natvig D."/>
            <person name="Lalanne C."/>
            <person name="Gautier V."/>
            <person name="Ament-Velasquez S.L."/>
            <person name="Kruys A."/>
            <person name="Hutchinson M.I."/>
            <person name="Powell A.J."/>
            <person name="Barry K."/>
            <person name="Miller A.N."/>
            <person name="Grigoriev I.V."/>
            <person name="Debuchy R."/>
            <person name="Gladieux P."/>
            <person name="Thoren M.H."/>
            <person name="Johannesson H."/>
        </authorList>
    </citation>
    <scope>NUCLEOTIDE SEQUENCE</scope>
    <source>
        <strain evidence="4">PSN309</strain>
    </source>
</reference>
<evidence type="ECO:0000313" key="5">
    <source>
        <dbReference type="Proteomes" id="UP001302126"/>
    </source>
</evidence>
<evidence type="ECO:0000313" key="4">
    <source>
        <dbReference type="EMBL" id="KAK4182841.1"/>
    </source>
</evidence>
<dbReference type="Proteomes" id="UP001302126">
    <property type="component" value="Unassembled WGS sequence"/>
</dbReference>
<comment type="caution">
    <text evidence="4">The sequence shown here is derived from an EMBL/GenBank/DDBJ whole genome shotgun (WGS) entry which is preliminary data.</text>
</comment>